<keyword evidence="1" id="KW-0863">Zinc-finger</keyword>
<sequence>MEGCHLSCTFYGCKRTYSNSEALNSHLQDHHKSPAQSLPGKSFLCSTIGCEASFSNMQQLMDHGRHHHKPNYFFLCESCRAKLRSYRTLLKHLQTCAKVAKKASKVEPGAAPDLDPSGVPLAPVDMEHSGPLLAPEQMEAQPSLLSNSAALSQPNQQVQQTPNGSSLDPISIRPPADSMAVSEPAKTQNMSGQPDASYSPFPPSLSPVHPAVLPDPSQQEQQQWSARIGQSSLASSPPHSPPGSNAVWRKNQDPPAPLLHRWNSPPSNQAQALSREEVQVRHREISTHTSLDRKKRTCLKFALEASARLPSPSLPSNYAYCVPWFCFTSPIMWLCNSIHLHSILDIHLLAILLETPPTL</sequence>
<name>A0AAR2IJY9_PYGNA</name>
<feature type="compositionally biased region" description="Polar residues" evidence="2">
    <location>
        <begin position="185"/>
        <end position="196"/>
    </location>
</feature>
<dbReference type="PANTHER" id="PTHR21695">
    <property type="entry name" value="ZINC FINGER PROTEIN 414"/>
    <property type="match status" value="1"/>
</dbReference>
<accession>A0AAR2IJY9</accession>
<evidence type="ECO:0000256" key="1">
    <source>
        <dbReference type="PROSITE-ProRule" id="PRU00042"/>
    </source>
</evidence>
<reference evidence="4" key="3">
    <citation type="submission" date="2025-09" db="UniProtKB">
        <authorList>
            <consortium name="Ensembl"/>
        </authorList>
    </citation>
    <scope>IDENTIFICATION</scope>
</reference>
<proteinExistence type="predicted"/>
<keyword evidence="1" id="KW-0479">Metal-binding</keyword>
<feature type="compositionally biased region" description="Polar residues" evidence="2">
    <location>
        <begin position="151"/>
        <end position="168"/>
    </location>
</feature>
<evidence type="ECO:0000313" key="4">
    <source>
        <dbReference type="Ensembl" id="ENSPNAP00000039953.1"/>
    </source>
</evidence>
<dbReference type="PANTHER" id="PTHR21695:SF0">
    <property type="entry name" value="ZINC FINGER PROTEIN 414"/>
    <property type="match status" value="1"/>
</dbReference>
<dbReference type="SMART" id="SM00355">
    <property type="entry name" value="ZnF_C2H2"/>
    <property type="match status" value="3"/>
</dbReference>
<dbReference type="Pfam" id="PF15909">
    <property type="entry name" value="zf-C2H2_8"/>
    <property type="match status" value="1"/>
</dbReference>
<dbReference type="InterPro" id="IPR013087">
    <property type="entry name" value="Znf_C2H2_type"/>
</dbReference>
<keyword evidence="1" id="KW-0862">Zinc</keyword>
<gene>
    <name evidence="4" type="primary">ZNF414</name>
</gene>
<feature type="compositionally biased region" description="Polar residues" evidence="2">
    <location>
        <begin position="216"/>
        <end position="230"/>
    </location>
</feature>
<evidence type="ECO:0000313" key="5">
    <source>
        <dbReference type="Proteomes" id="UP001501920"/>
    </source>
</evidence>
<keyword evidence="5" id="KW-1185">Reference proteome</keyword>
<dbReference type="PROSITE" id="PS50157">
    <property type="entry name" value="ZINC_FINGER_C2H2_2"/>
    <property type="match status" value="1"/>
</dbReference>
<dbReference type="GO" id="GO:0008270">
    <property type="term" value="F:zinc ion binding"/>
    <property type="evidence" value="ECO:0007669"/>
    <property type="project" value="UniProtKB-KW"/>
</dbReference>
<dbReference type="InterPro" id="IPR031799">
    <property type="entry name" value="Znf-C2H2_ribbon"/>
</dbReference>
<dbReference type="AlphaFoldDB" id="A0AAR2IJY9"/>
<feature type="region of interest" description="Disordered" evidence="2">
    <location>
        <begin position="104"/>
        <end position="129"/>
    </location>
</feature>
<reference evidence="4" key="2">
    <citation type="submission" date="2025-08" db="UniProtKB">
        <authorList>
            <consortium name="Ensembl"/>
        </authorList>
    </citation>
    <scope>IDENTIFICATION</scope>
</reference>
<dbReference type="Gene3D" id="3.30.160.60">
    <property type="entry name" value="Classic Zinc Finger"/>
    <property type="match status" value="1"/>
</dbReference>
<protein>
    <recommendedName>
        <fullName evidence="3">C2H2-type domain-containing protein</fullName>
    </recommendedName>
</protein>
<organism evidence="4 5">
    <name type="scientific">Pygocentrus nattereri</name>
    <name type="common">Red-bellied piranha</name>
    <dbReference type="NCBI Taxonomy" id="42514"/>
    <lineage>
        <taxon>Eukaryota</taxon>
        <taxon>Metazoa</taxon>
        <taxon>Chordata</taxon>
        <taxon>Craniata</taxon>
        <taxon>Vertebrata</taxon>
        <taxon>Euteleostomi</taxon>
        <taxon>Actinopterygii</taxon>
        <taxon>Neopterygii</taxon>
        <taxon>Teleostei</taxon>
        <taxon>Ostariophysi</taxon>
        <taxon>Characiformes</taxon>
        <taxon>Characoidei</taxon>
        <taxon>Pygocentrus</taxon>
    </lineage>
</organism>
<dbReference type="Ensembl" id="ENSPNAT00000086425.1">
    <property type="protein sequence ID" value="ENSPNAP00000039953.1"/>
    <property type="gene ID" value="ENSPNAG00000009872.2"/>
</dbReference>
<dbReference type="InterPro" id="IPR039882">
    <property type="entry name" value="ZN414"/>
</dbReference>
<evidence type="ECO:0000256" key="2">
    <source>
        <dbReference type="SAM" id="MobiDB-lite"/>
    </source>
</evidence>
<feature type="region of interest" description="Disordered" evidence="2">
    <location>
        <begin position="151"/>
        <end position="278"/>
    </location>
</feature>
<dbReference type="GeneTree" id="ENSGT00390000006876"/>
<evidence type="ECO:0000259" key="3">
    <source>
        <dbReference type="PROSITE" id="PS50157"/>
    </source>
</evidence>
<reference evidence="4 5" key="1">
    <citation type="submission" date="2020-10" db="EMBL/GenBank/DDBJ databases">
        <title>Pygocentrus nattereri (red-bellied piranha) genome, fPygNat1, primary haplotype.</title>
        <authorList>
            <person name="Myers G."/>
            <person name="Meyer A."/>
            <person name="Karagic N."/>
            <person name="Pippel M."/>
            <person name="Winkler S."/>
            <person name="Tracey A."/>
            <person name="Wood J."/>
            <person name="Formenti G."/>
            <person name="Howe K."/>
            <person name="Fedrigo O."/>
            <person name="Jarvis E.D."/>
        </authorList>
    </citation>
    <scope>NUCLEOTIDE SEQUENCE [LARGE SCALE GENOMIC DNA]</scope>
</reference>
<feature type="domain" description="C2H2-type" evidence="3">
    <location>
        <begin position="43"/>
        <end position="67"/>
    </location>
</feature>
<dbReference type="Proteomes" id="UP001501920">
    <property type="component" value="Chromosome 17"/>
</dbReference>
<dbReference type="PROSITE" id="PS00028">
    <property type="entry name" value="ZINC_FINGER_C2H2_1"/>
    <property type="match status" value="1"/>
</dbReference>